<dbReference type="GO" id="GO:0005524">
    <property type="term" value="F:ATP binding"/>
    <property type="evidence" value="ECO:0007669"/>
    <property type="project" value="InterPro"/>
</dbReference>
<dbReference type="Proteomes" id="UP000251842">
    <property type="component" value="Chromosome"/>
</dbReference>
<dbReference type="AlphaFoldDB" id="A0A344J987"/>
<dbReference type="EMBL" id="CP029556">
    <property type="protein sequence ID" value="AXA85597.1"/>
    <property type="molecule type" value="Genomic_DNA"/>
</dbReference>
<dbReference type="Pfam" id="PF03412">
    <property type="entry name" value="Peptidase_C39"/>
    <property type="match status" value="1"/>
</dbReference>
<accession>A0A344J987</accession>
<dbReference type="InterPro" id="IPR005074">
    <property type="entry name" value="Peptidase_C39"/>
</dbReference>
<keyword evidence="3" id="KW-1185">Reference proteome</keyword>
<evidence type="ECO:0000313" key="3">
    <source>
        <dbReference type="Proteomes" id="UP000251842"/>
    </source>
</evidence>
<protein>
    <submittedName>
        <fullName evidence="2">Peptidase C39</fullName>
    </submittedName>
</protein>
<gene>
    <name evidence="2" type="ORF">DCD74_10135</name>
</gene>
<dbReference type="OrthoDB" id="13401at2"/>
<dbReference type="GO" id="GO:0008233">
    <property type="term" value="F:peptidase activity"/>
    <property type="evidence" value="ECO:0007669"/>
    <property type="project" value="InterPro"/>
</dbReference>
<dbReference type="PROSITE" id="PS50990">
    <property type="entry name" value="PEPTIDASE_C39"/>
    <property type="match status" value="1"/>
</dbReference>
<name>A0A344J987_9GAMM</name>
<dbReference type="CDD" id="cd02423">
    <property type="entry name" value="Peptidase_C39G"/>
    <property type="match status" value="1"/>
</dbReference>
<dbReference type="Gene3D" id="3.90.70.10">
    <property type="entry name" value="Cysteine proteinases"/>
    <property type="match status" value="1"/>
</dbReference>
<dbReference type="GO" id="GO:0006508">
    <property type="term" value="P:proteolysis"/>
    <property type="evidence" value="ECO:0007669"/>
    <property type="project" value="InterPro"/>
</dbReference>
<organism evidence="2 3">
    <name type="scientific">Solilutibacter oculi</name>
    <dbReference type="NCBI Taxonomy" id="2698682"/>
    <lineage>
        <taxon>Bacteria</taxon>
        <taxon>Pseudomonadati</taxon>
        <taxon>Pseudomonadota</taxon>
        <taxon>Gammaproteobacteria</taxon>
        <taxon>Lysobacterales</taxon>
        <taxon>Lysobacteraceae</taxon>
        <taxon>Solilutibacter</taxon>
    </lineage>
</organism>
<proteinExistence type="predicted"/>
<reference evidence="3" key="1">
    <citation type="submission" date="2018-05" db="EMBL/GenBank/DDBJ databases">
        <title>Luteimonas pekinense sp. nov., isolated from human Meibomian gland secretions, Beijing, China.</title>
        <authorList>
            <person name="Wen T."/>
            <person name="Bai H."/>
            <person name="Lv H."/>
        </authorList>
    </citation>
    <scope>NUCLEOTIDE SEQUENCE [LARGE SCALE GENOMIC DNA]</scope>
    <source>
        <strain evidence="3">83-4</strain>
    </source>
</reference>
<evidence type="ECO:0000259" key="1">
    <source>
        <dbReference type="PROSITE" id="PS50990"/>
    </source>
</evidence>
<dbReference type="KEGG" id="lue:DCD74_10135"/>
<dbReference type="GO" id="GO:0016020">
    <property type="term" value="C:membrane"/>
    <property type="evidence" value="ECO:0007669"/>
    <property type="project" value="InterPro"/>
</dbReference>
<evidence type="ECO:0000313" key="2">
    <source>
        <dbReference type="EMBL" id="AXA85597.1"/>
    </source>
</evidence>
<feature type="domain" description="Peptidase C39" evidence="1">
    <location>
        <begin position="52"/>
        <end position="182"/>
    </location>
</feature>
<sequence>MMLAVIAIALPTAARADDAPTRLDTAGLVPDAPMTKRMHSLRDMRYRDLVRQGYDFSCGTAALATVLRYGYGMDVTEAGLIKKMLTKDNAQQVLKSGFSMLDMKQYVEQQGMRAHGFRIEPQSLYQLQIPVIALMEVNGYRHFVVVKGAAAGRVMVADPAMGHRVVYERDFVKSWNGIVLAVVAEAPFRTDSWLARDRQSNALSRRVDALDRVTAPVPLVELGLVRADLF</sequence>